<evidence type="ECO:0000313" key="1">
    <source>
        <dbReference type="EMBL" id="SUZ58775.1"/>
    </source>
</evidence>
<name>A0A381NVX8_9ZZZZ</name>
<reference evidence="1" key="1">
    <citation type="submission" date="2018-05" db="EMBL/GenBank/DDBJ databases">
        <authorList>
            <person name="Lanie J.A."/>
            <person name="Ng W.-L."/>
            <person name="Kazmierczak K.M."/>
            <person name="Andrzejewski T.M."/>
            <person name="Davidsen T.M."/>
            <person name="Wayne K.J."/>
            <person name="Tettelin H."/>
            <person name="Glass J.I."/>
            <person name="Rusch D."/>
            <person name="Podicherti R."/>
            <person name="Tsui H.-C.T."/>
            <person name="Winkler M.E."/>
        </authorList>
    </citation>
    <scope>NUCLEOTIDE SEQUENCE</scope>
</reference>
<proteinExistence type="predicted"/>
<dbReference type="EMBL" id="UINC01000640">
    <property type="protein sequence ID" value="SUZ58775.1"/>
    <property type="molecule type" value="Genomic_DNA"/>
</dbReference>
<protein>
    <submittedName>
        <fullName evidence="1">Uncharacterized protein</fullName>
    </submittedName>
</protein>
<gene>
    <name evidence="1" type="ORF">METZ01_LOCUS11629</name>
</gene>
<organism evidence="1">
    <name type="scientific">marine metagenome</name>
    <dbReference type="NCBI Taxonomy" id="408172"/>
    <lineage>
        <taxon>unclassified sequences</taxon>
        <taxon>metagenomes</taxon>
        <taxon>ecological metagenomes</taxon>
    </lineage>
</organism>
<sequence length="26" mass="3075">MSLMNIQLQLEYKHRNTVISGSERIL</sequence>
<accession>A0A381NVX8</accession>
<dbReference type="AlphaFoldDB" id="A0A381NVX8"/>